<sequence>MTGPTPFPIRFHHVSLSVANLDAQRHWYREALGFTEVIEQFQVPEPPIRTAVLQAAGGTRIELIERAGSARRDVFGDPMDTVRAQGYGHWALEVDDLDAAFGHLTRSGAEPIWPPGDAVQPGARFAYVKDPEGNLIELIQPAAHSS</sequence>
<dbReference type="SUPFAM" id="SSF54593">
    <property type="entry name" value="Glyoxalase/Bleomycin resistance protein/Dihydroxybiphenyl dioxygenase"/>
    <property type="match status" value="1"/>
</dbReference>
<gene>
    <name evidence="3" type="ORF">ACFLIM_49915</name>
</gene>
<proteinExistence type="predicted"/>
<dbReference type="Gene3D" id="3.10.180.10">
    <property type="entry name" value="2,3-Dihydroxybiphenyl 1,2-Dioxygenase, domain 1"/>
    <property type="match status" value="1"/>
</dbReference>
<dbReference type="InterPro" id="IPR029068">
    <property type="entry name" value="Glyas_Bleomycin-R_OHBP_Dase"/>
</dbReference>
<protein>
    <submittedName>
        <fullName evidence="3">VOC family protein</fullName>
    </submittedName>
</protein>
<reference evidence="3 4" key="1">
    <citation type="submission" date="2024-10" db="EMBL/GenBank/DDBJ databases">
        <authorList>
            <person name="Topkara A.R."/>
            <person name="Saygin H."/>
        </authorList>
    </citation>
    <scope>NUCLEOTIDE SEQUENCE [LARGE SCALE GENOMIC DNA]</scope>
    <source>
        <strain evidence="3 4">M3C6</strain>
    </source>
</reference>
<dbReference type="PROSITE" id="PS51819">
    <property type="entry name" value="VOC"/>
    <property type="match status" value="1"/>
</dbReference>
<accession>A0ABW7AZ45</accession>
<organism evidence="3 4">
    <name type="scientific">Nonomuraea marmarensis</name>
    <dbReference type="NCBI Taxonomy" id="3351344"/>
    <lineage>
        <taxon>Bacteria</taxon>
        <taxon>Bacillati</taxon>
        <taxon>Actinomycetota</taxon>
        <taxon>Actinomycetes</taxon>
        <taxon>Streptosporangiales</taxon>
        <taxon>Streptosporangiaceae</taxon>
        <taxon>Nonomuraea</taxon>
    </lineage>
</organism>
<dbReference type="Pfam" id="PF00903">
    <property type="entry name" value="Glyoxalase"/>
    <property type="match status" value="1"/>
</dbReference>
<keyword evidence="1" id="KW-0479">Metal-binding</keyword>
<dbReference type="InterPro" id="IPR004360">
    <property type="entry name" value="Glyas_Fos-R_dOase_dom"/>
</dbReference>
<evidence type="ECO:0000256" key="1">
    <source>
        <dbReference type="ARBA" id="ARBA00022723"/>
    </source>
</evidence>
<dbReference type="CDD" id="cd06587">
    <property type="entry name" value="VOC"/>
    <property type="match status" value="1"/>
</dbReference>
<dbReference type="InterPro" id="IPR051785">
    <property type="entry name" value="MMCE/EMCE_epimerase"/>
</dbReference>
<comment type="caution">
    <text evidence="3">The sequence shown here is derived from an EMBL/GenBank/DDBJ whole genome shotgun (WGS) entry which is preliminary data.</text>
</comment>
<name>A0ABW7AZ45_9ACTN</name>
<keyword evidence="4" id="KW-1185">Reference proteome</keyword>
<evidence type="ECO:0000259" key="2">
    <source>
        <dbReference type="PROSITE" id="PS51819"/>
    </source>
</evidence>
<dbReference type="InterPro" id="IPR037523">
    <property type="entry name" value="VOC_core"/>
</dbReference>
<feature type="domain" description="VOC" evidence="2">
    <location>
        <begin position="10"/>
        <end position="141"/>
    </location>
</feature>
<dbReference type="EMBL" id="JBICRM010000087">
    <property type="protein sequence ID" value="MFG1711294.1"/>
    <property type="molecule type" value="Genomic_DNA"/>
</dbReference>
<dbReference type="Proteomes" id="UP001603978">
    <property type="component" value="Unassembled WGS sequence"/>
</dbReference>
<dbReference type="RefSeq" id="WP_393177926.1">
    <property type="nucleotide sequence ID" value="NZ_JBICRM010000087.1"/>
</dbReference>
<evidence type="ECO:0000313" key="4">
    <source>
        <dbReference type="Proteomes" id="UP001603978"/>
    </source>
</evidence>
<dbReference type="PANTHER" id="PTHR43048">
    <property type="entry name" value="METHYLMALONYL-COA EPIMERASE"/>
    <property type="match status" value="1"/>
</dbReference>
<evidence type="ECO:0000313" key="3">
    <source>
        <dbReference type="EMBL" id="MFG1711294.1"/>
    </source>
</evidence>
<dbReference type="PANTHER" id="PTHR43048:SF3">
    <property type="entry name" value="METHYLMALONYL-COA EPIMERASE, MITOCHONDRIAL"/>
    <property type="match status" value="1"/>
</dbReference>